<comment type="caution">
    <text evidence="2">The sequence shown here is derived from an EMBL/GenBank/DDBJ whole genome shotgun (WGS) entry which is preliminary data.</text>
</comment>
<organism evidence="2 3">
    <name type="scientific">Eragrostis curvula</name>
    <name type="common">weeping love grass</name>
    <dbReference type="NCBI Taxonomy" id="38414"/>
    <lineage>
        <taxon>Eukaryota</taxon>
        <taxon>Viridiplantae</taxon>
        <taxon>Streptophyta</taxon>
        <taxon>Embryophyta</taxon>
        <taxon>Tracheophyta</taxon>
        <taxon>Spermatophyta</taxon>
        <taxon>Magnoliopsida</taxon>
        <taxon>Liliopsida</taxon>
        <taxon>Poales</taxon>
        <taxon>Poaceae</taxon>
        <taxon>PACMAD clade</taxon>
        <taxon>Chloridoideae</taxon>
        <taxon>Eragrostideae</taxon>
        <taxon>Eragrostidinae</taxon>
        <taxon>Eragrostis</taxon>
    </lineage>
</organism>
<dbReference type="OrthoDB" id="784226at2759"/>
<evidence type="ECO:0008006" key="4">
    <source>
        <dbReference type="Google" id="ProtNLM"/>
    </source>
</evidence>
<evidence type="ECO:0000313" key="3">
    <source>
        <dbReference type="Proteomes" id="UP000324897"/>
    </source>
</evidence>
<dbReference type="Proteomes" id="UP000324897">
    <property type="component" value="Unassembled WGS sequence"/>
</dbReference>
<keyword evidence="3" id="KW-1185">Reference proteome</keyword>
<proteinExistence type="predicted"/>
<dbReference type="InterPro" id="IPR040273">
    <property type="entry name" value="PIP1"/>
</dbReference>
<evidence type="ECO:0000256" key="1">
    <source>
        <dbReference type="SAM" id="SignalP"/>
    </source>
</evidence>
<sequence>MGSSTTRRVLAAIAVSLVVLAFNAHPADAARPAPEALMRLDGGEEAVRHGSGCHTTATVGERAKETLQLLRARLPAGPSPKGPGH</sequence>
<dbReference type="PANTHER" id="PTHR37245:SF4">
    <property type="entry name" value="PAMP-INDUCED SECRETED PEPTIDE 1"/>
    <property type="match status" value="1"/>
</dbReference>
<reference evidence="2 3" key="1">
    <citation type="journal article" date="2019" name="Sci. Rep.">
        <title>A high-quality genome of Eragrostis curvula grass provides insights into Poaceae evolution and supports new strategies to enhance forage quality.</title>
        <authorList>
            <person name="Carballo J."/>
            <person name="Santos B.A.C.M."/>
            <person name="Zappacosta D."/>
            <person name="Garbus I."/>
            <person name="Selva J.P."/>
            <person name="Gallo C.A."/>
            <person name="Diaz A."/>
            <person name="Albertini E."/>
            <person name="Caccamo M."/>
            <person name="Echenique V."/>
        </authorList>
    </citation>
    <scope>NUCLEOTIDE SEQUENCE [LARGE SCALE GENOMIC DNA]</scope>
    <source>
        <strain evidence="3">cv. Victoria</strain>
        <tissue evidence="2">Leaf</tissue>
    </source>
</reference>
<feature type="chain" id="PRO_5023843437" description="Secreted protein" evidence="1">
    <location>
        <begin position="30"/>
        <end position="85"/>
    </location>
</feature>
<name>A0A5J9T0C5_9POAL</name>
<feature type="signal peptide" evidence="1">
    <location>
        <begin position="1"/>
        <end position="29"/>
    </location>
</feature>
<protein>
    <recommendedName>
        <fullName evidence="4">Secreted protein</fullName>
    </recommendedName>
</protein>
<feature type="non-terminal residue" evidence="2">
    <location>
        <position position="1"/>
    </location>
</feature>
<dbReference type="Gramene" id="TVU04776">
    <property type="protein sequence ID" value="TVU04776"/>
    <property type="gene ID" value="EJB05_47910"/>
</dbReference>
<dbReference type="EMBL" id="RWGY01000051">
    <property type="protein sequence ID" value="TVU04776.1"/>
    <property type="molecule type" value="Genomic_DNA"/>
</dbReference>
<dbReference type="PANTHER" id="PTHR37245">
    <property type="entry name" value="PAMP-INDUCED SECRETED PEPTIDE 1"/>
    <property type="match status" value="1"/>
</dbReference>
<evidence type="ECO:0000313" key="2">
    <source>
        <dbReference type="EMBL" id="TVU04776.1"/>
    </source>
</evidence>
<keyword evidence="1" id="KW-0732">Signal</keyword>
<dbReference type="GO" id="GO:0006952">
    <property type="term" value="P:defense response"/>
    <property type="evidence" value="ECO:0007669"/>
    <property type="project" value="InterPro"/>
</dbReference>
<dbReference type="AlphaFoldDB" id="A0A5J9T0C5"/>
<accession>A0A5J9T0C5</accession>
<gene>
    <name evidence="2" type="ORF">EJB05_47910</name>
</gene>